<dbReference type="InterPro" id="IPR056823">
    <property type="entry name" value="TEN-like_YD-shell"/>
</dbReference>
<dbReference type="InterPro" id="IPR031325">
    <property type="entry name" value="RHS_repeat"/>
</dbReference>
<dbReference type="PROSITE" id="PS51782">
    <property type="entry name" value="LYSM"/>
    <property type="match status" value="1"/>
</dbReference>
<dbReference type="InterPro" id="IPR045351">
    <property type="entry name" value="DUF6531"/>
</dbReference>
<dbReference type="NCBIfam" id="TIGR01643">
    <property type="entry name" value="YD_repeat_2x"/>
    <property type="match status" value="13"/>
</dbReference>
<dbReference type="Gene3D" id="2.180.10.10">
    <property type="entry name" value="RHS repeat-associated core"/>
    <property type="match status" value="10"/>
</dbReference>
<dbReference type="Pfam" id="PF05593">
    <property type="entry name" value="RHS_repeat"/>
    <property type="match status" value="5"/>
</dbReference>
<evidence type="ECO:0000313" key="4">
    <source>
        <dbReference type="EMBL" id="GAA4798967.1"/>
    </source>
</evidence>
<dbReference type="SUPFAM" id="SSF49313">
    <property type="entry name" value="Cadherin-like"/>
    <property type="match status" value="5"/>
</dbReference>
<gene>
    <name evidence="4" type="ORF">GCM10023307_26490</name>
</gene>
<dbReference type="InterPro" id="IPR050708">
    <property type="entry name" value="T6SS_VgrG/RHS"/>
</dbReference>
<keyword evidence="2" id="KW-0472">Membrane</keyword>
<dbReference type="PANTHER" id="PTHR32305">
    <property type="match status" value="1"/>
</dbReference>
<dbReference type="InterPro" id="IPR006644">
    <property type="entry name" value="Cadg"/>
</dbReference>
<keyword evidence="5" id="KW-1185">Reference proteome</keyword>
<comment type="caution">
    <text evidence="4">The sequence shown here is derived from an EMBL/GenBank/DDBJ whole genome shotgun (WGS) entry which is preliminary data.</text>
</comment>
<accession>A0ABP9BR91</accession>
<dbReference type="InterPro" id="IPR006530">
    <property type="entry name" value="YD"/>
</dbReference>
<dbReference type="PANTHER" id="PTHR32305:SF15">
    <property type="entry name" value="PROTEIN RHSA-RELATED"/>
    <property type="match status" value="1"/>
</dbReference>
<dbReference type="EMBL" id="BAABJE010000014">
    <property type="protein sequence ID" value="GAA4798967.1"/>
    <property type="molecule type" value="Genomic_DNA"/>
</dbReference>
<dbReference type="InterPro" id="IPR018392">
    <property type="entry name" value="LysM"/>
</dbReference>
<evidence type="ECO:0000256" key="2">
    <source>
        <dbReference type="SAM" id="Phobius"/>
    </source>
</evidence>
<evidence type="ECO:0000313" key="5">
    <source>
        <dbReference type="Proteomes" id="UP001499959"/>
    </source>
</evidence>
<feature type="domain" description="LysM" evidence="3">
    <location>
        <begin position="4226"/>
        <end position="4274"/>
    </location>
</feature>
<evidence type="ECO:0000256" key="1">
    <source>
        <dbReference type="ARBA" id="ARBA00022737"/>
    </source>
</evidence>
<protein>
    <recommendedName>
        <fullName evidence="3">LysM domain-containing protein</fullName>
    </recommendedName>
</protein>
<proteinExistence type="predicted"/>
<dbReference type="Pfam" id="PF25023">
    <property type="entry name" value="TEN_YD-shell"/>
    <property type="match status" value="2"/>
</dbReference>
<organism evidence="4 5">
    <name type="scientific">Lysobacter hankyongensis</name>
    <dbReference type="NCBI Taxonomy" id="1176535"/>
    <lineage>
        <taxon>Bacteria</taxon>
        <taxon>Pseudomonadati</taxon>
        <taxon>Pseudomonadota</taxon>
        <taxon>Gammaproteobacteria</taxon>
        <taxon>Lysobacterales</taxon>
        <taxon>Lysobacteraceae</taxon>
        <taxon>Lysobacter</taxon>
    </lineage>
</organism>
<dbReference type="InterPro" id="IPR028949">
    <property type="entry name" value="Ntox15"/>
</dbReference>
<dbReference type="Pfam" id="PF05345">
    <property type="entry name" value="He_PIG"/>
    <property type="match status" value="5"/>
</dbReference>
<keyword evidence="2" id="KW-0812">Transmembrane</keyword>
<dbReference type="InterPro" id="IPR015919">
    <property type="entry name" value="Cadherin-like_sf"/>
</dbReference>
<dbReference type="InterPro" id="IPR013783">
    <property type="entry name" value="Ig-like_fold"/>
</dbReference>
<name>A0ABP9BR91_9GAMM</name>
<feature type="transmembrane region" description="Helical" evidence="2">
    <location>
        <begin position="4316"/>
        <end position="4335"/>
    </location>
</feature>
<keyword evidence="2" id="KW-1133">Transmembrane helix</keyword>
<reference evidence="5" key="1">
    <citation type="journal article" date="2019" name="Int. J. Syst. Evol. Microbiol.">
        <title>The Global Catalogue of Microorganisms (GCM) 10K type strain sequencing project: providing services to taxonomists for standard genome sequencing and annotation.</title>
        <authorList>
            <consortium name="The Broad Institute Genomics Platform"/>
            <consortium name="The Broad Institute Genome Sequencing Center for Infectious Disease"/>
            <person name="Wu L."/>
            <person name="Ma J."/>
        </authorList>
    </citation>
    <scope>NUCLEOTIDE SEQUENCE [LARGE SCALE GENOMIC DNA]</scope>
    <source>
        <strain evidence="5">JCM 18204</strain>
    </source>
</reference>
<keyword evidence="1" id="KW-0677">Repeat</keyword>
<dbReference type="Pfam" id="PF15604">
    <property type="entry name" value="Ntox15"/>
    <property type="match status" value="1"/>
</dbReference>
<dbReference type="RefSeq" id="WP_345303816.1">
    <property type="nucleotide sequence ID" value="NZ_BAABJE010000014.1"/>
</dbReference>
<evidence type="ECO:0000259" key="3">
    <source>
        <dbReference type="PROSITE" id="PS51782"/>
    </source>
</evidence>
<sequence>MGIAQMVAVYTGNGLGLFNTSLTQLGNAGGGRIGQGASSQYVNLATGNLVVQDLDESLLVRGFGASLLRTYNSRGTVAGQGQDGWITGYERRLSLNNTLNTVGSTMVLTTGDGQTVAFAWSGTANRYVSTAGDGAHDTLTWDGASATWTLVEGGSQREEQFANHADPLLQGRLLRIRDLRSDNGVPAQYDVVYDGAGRVSEVRAVDGAGAAGDAIVFGYNGAGQLATIHTRENGVLRSQVSYGYEFADGSGRLAWVQTDLTPQNAGDNTWDATVPGNNDGKRFRTAYTYVSTVASDLRIATINTGDGVSVAYAYEADGSGGYRVKSVTLGGGVDSPAQTTTFTYRGNATDVVDGNGRTWTYEYDADRQLTAVIDPAIDGLRRKTEYRYDSAGNLTRMFQAPFAGAAAQLDTTFEYDVNGNRTLQRDLLGNTVTWTHNAANQVLTESRYTVPAVPGQGKATYTPPSGELSRKYVYDSRNRLRFEIDATGAVRELVYATSGNGVGQVASERRYLGEAYTGLLDEASLSAWATNATAMRRANSALTVYNYDGKGRLSQAVSYAAVSADATGNGVLDAATSIVNHVYDAQGLLRQKITVHGPSRTLAGAPPAGSEVVDYVYDGMGRLLSVLSRDASTGAMPDAIADPSGHAAWLAANDAATVLTTYAYADSGRQVWTTLDSGLLRLDQYTRTGQVGIVTEFDTVNPVANRYTYHYYDGKGQLRGSRDASGGMRYFFYDDAGRLTGTVDETGAVVRTRYDDMGRAVETVAYASRVDTTGWLSLVKGGATTVVKDRLLFSLTSPKPGDADVWVHLDAANDRSLLRSYDSAGRLATETDAAGLVTTYTYDGASRLIATTIAKPGDSSVVPRRTRMFHDAEGRLLATLDAAGYLVETKYDAAGRAVRTLRYATAAPEALRLTGTLTELRPSAPDAADQVTRLFYNARNQQIGMLDAEGHLTEFAYDEAYNLREVKNYAKRLTGLNGEESLTTLRNAALHQPPAEAYRTTRRSYNALGQLTVELNHEGTATRYLYDDAGRLVKTQSAHATSEIREGNLRYDVFGNLIGELSGQGSTHLLPGMTEAEIDAIYAQYGVRHSYDLVGRRIESIDAAGNKTWYFHDAAGRETFVVRGMHDGNDIQNAKGEVVETRYSTFGEVVDSIAYTGRITLAVPGSRASAQSAISALTFGGADSRAQFRYDTRGLLSERTDAEGYRTLYAYTAFGQLWTQQDLEANGTVRRTVTHTYDTRGLLTGQTESGNALSRSIGAIHDAFGRVTTRIDARNNTITLAYDRLGRLVSQTANNVSGRNEVVGMAYDAFGRTIELTDATGRTTRYEYSDNARSMVTITPENVRVTTQHNRFGQILTVAQTLPDGSTATTTTTYDKDGQVVDVIDPLGRIDHRDYDARGLLVATVDGSQRRVEYRYDAAGRMLRRIEDPAGLALTTTTTYDGQGRVTDIVDASGRATRLIHDRKGNLTDSIADPNGLALRTTWTWDRDGRQLTMTEGAGTAAARTVRYGYDALGRRTTETVDPDTLNLVTTYDYDANDNVTRRTDASGRVTRYSYDAANRLRFSVDGAGGIAELAYDAAGRTTMTRSYGALANIAGLPAAPTESDVSNLILAQSLRNDAMDETVYTVHDRDGRVALTVDGMGGVIAFAYDSAGRAVVERRHVQKATLTTTLRDRLRAGTATVADVAVAADAKDMRVRQVYDAAGQAVFTVDAVGAVVRTHYDGAGRMVARVRYATTVNPALVGDSTSTTQLATMLVDNAADQVEYFVHDAAGRLRYTLTGAGTLAQTTYDQAGRVSLSRAFAVTMSVNAALRAKLLAGTALESDFSTFVAANIGTARSAYSVHDAAGRVRFSVTRAATGVGTVAETRYDAAGRVVSTLQYGAMVAFDPTDTENELTAALSSVESRATRFVYDSAGRQRFVLDATGALTETRYDGAGRVTDAIAYGQRPPVATTSLSGLSAWANTQSAVDIRRTVSVHDAAGRLFQVKDATNHTETYGYDGAGRLSTYSDRNFKIWAYQYDAAGNRISESGPPMQIARVAADGSLSLDTRSLTTLYAYDGIGNLLSKTEDAGAPVASERRTTEYEYDSRGHQIRTVFADPGAVDPSTGVIALTGTRPAIEIVYDALGQAVVQKDTRGHYSHRVYDALGRLVHEIDQERQVTTYAYNTYGEQTLVRRHANALGNIAGWSESQPISLAQMQAGGTPAASVDDRSVITQYDARGLKTKVELSTVAYLTGSGVSATGTPTTTYGYNAYGDQVTTSTLLEGVPGSGSEQWATAYRYYDALGRNTLTVDPLGYVTETEYNATGEATKTVEYARALTQMPDVAVRPGVPAPGDATIGADRITRWTYDAVGRKATETSVRQYRRPDGSTGSRDVTSTFGYDGEGRVTSLVDETGTTLTTYDALGRVKSVQEPLRRVVGQSMDAMLGSSTSQDLNSPLLYEERSPYTTMAYDAFGNAVEVRRFANGRPEGSTPIPDDARDQIQRMRYDYQGRAVWMRDGEGAVVTRSFDAADNVTGVRYTLTGNGGRSATVQIVNTYDKTGRQKTTLTTRDLLLNGVAQGTVVDTGETVTYNAFGEIATKTMQGLSGTLLYTYDAAGRMTGSNESGAMREFGYNLAGHQVYAKQRAFLSTTGGVDTVVDAITRTRVDKLGRTLQVILPSHTAEVTTTSTLTQTVDRWGNVLRIVDTRGYQTDYEYNSLDQLVREIRPLVKVVGENGVSEWRRPENLRYYDALGRLVATRDANGNLRTTEYDATGRMVASKDAYGNATRFAYDAFGNQRATQNALGYLTFKEYDRAGRVVAIGDYMPMADGATRGKWAMQVYTLNENGDRIRVTNPYTFASKYDYDSRGQLIRSETQMGVVMEYAYDAAARKTLERNALSLAANAPTYVDRESETVRLDESSWNYDVFGRLIDHNNLSGRDSDYEYNGESGQLRRETGAGGQSLGLPIGAPAADRKVSYFANGRIREIVEGATIYRYEYDAAGNKTLEEVTTTDTYGLQVRTRTRTTYDSHNRVERVVQDDLNANKRIFDLITEYDANGNRRHVRAASGFGPNVDGIPVVNSAPVVARPVDDRTVRKGMTSEFRLLFSDIFRDAEQNALTLGIARGDGSALPSWLQAAHDPVTGEVVFVANPPANLTDQDIVVRLTATETGNPGNTVSTTFTVRVRTNTAPVRIASGDIAVRAKSGQPWAMDLVATQYFRDADVGDVLSLLIENGLPTWVSVDTGTPGVIRLSGTPQGSATFVLRLRATDQLGATAVQQFNITHAPNSAPTIVATPAPVDAILGRQFQWTRDLPQVFSDVDGDRLQVAAELADGTALPAWLSFQYLHDQATPQILFDGNVPTSEVDGRVYNVRLTATDVDGAAVTTILAVRVFANRAPAATAGMQTLSLRQLDNFSQTFPITAFFNDPEQDALDLTLQTPVGSPLPGWLKMTVNHAAGTVTFSRIAGTMPPVGTFAFSVRAADAAGLSGTKNFSVTVAADSAPVRTGVPLPDQALPRGQTFSFTLPAGLFTDPDGDPVSLRPSLIEQGIEGDPVGFYVNYLPLPAWMNYDAATRTFSGVAPANQTVPIMLRIVAEDGRGLNADVDDEFIGAANDPADGDIRITFTTSSNHAPVAPAVQTQTGTLGTFLSRTLPVFTDADGDSLTYSISGLPSGLNFDAATRIISGTPTTTGTWTVTYGASDGNGGAASVAFSFTIGTSSGNGAPYVNIPLEDQLAETGTNFEYQFPVDAFLDPDNNALTYTATRNGGTGVLPAWLTFNGMNRTFSGMPTGAVTQTFTIRVTATDPAGLSVYSEFTLTKFGGGGSLVDESEGGIYSFDMGAAEAPDDGKGGDGAGEAGSGGETGEIIIAPIGAATTSVPVQIKDEWFLYDAENRLKLVGGRLVDPGTAGAYIGLGANPAESYGLMYDAVGQVVGRLLKTSQHDIVYRTTYDLRGRKQYEFHAEYLDPVNFEFGGISKLYTYDALNQLDRTYSFYQNGTEVASPLDGEGYPLHAPMSVAGWLSDAEIFHYDADGRLAVHVTRRREGGLAGIHWREPGTFDENAERTDINLLAPDNWVQYTDANENSGYDALGRVRIYRYWSATMNAAIHTFTSSYEGWETYQEKTVAGSSTNTSYKPTTNTLTYDAFGRLTKQVEHTEYQTAIDDRVRAYSYNGDGRVQTRREGTIHNNVFTQTPDTTGARDNYQFVHAAGQQQAELREGGQIRNNHYVYNTPQIQTLNGRGNYAAGGGTTVALQGETLQSLAQRVYGNSSLWYVLADANGLSNPDAPLTAGTQLNTPQVNVNANDAGTFKPYNPAEAIGSTTPGLPFITPPPKQNCNVLATILIVVIAVVVTVYTAGAAAGAMGVTGTTATGAAATTSAVGASALAGGAAAGVSTLGVAVGSFAASAGLGATLAISAGIGSFVGSVASQAIGSLTGVSSFSWRTAIASGLTAGTVSFAGSAGMTGGIAGALGGSDYARAAASAVVGNVAGYAANRAAGVRNTSFSWRSVAASAVSAVVTSAVADRFGLQPDFEAARFDPMANFGTDLGSALIGGVIGLHTRRAFGFDDRVDYLGLAANAIGTATGNAAVNGIEYARETRRIEAYLRSLEPQRQASLSMMSLSSDQSDAGLLTLDDLVSVLEAISGAPRAEPSSGTRVFDRDALDNEFSSAYGAVTYEEFDRHEALKALLRKADSFLDGDMQLAAVFDPAMTLKDRLADAIRISGGYFDVDVGINLMQQINSGADAVDLTYARAQSEQYLDSVARAGVSRSEVMAAIGPAGIRFYSDQVYNATRERLVAQEVNSLRASDSLLPGNLQIKEQGLMRQVESAINRASIAGLVADIPVMALGIALRVGATRAASKMLATNHVEAGGGSLIIDGVALDQAALQGLAKDLGSQLPTMKASLAANGGKSAGKPVVLETVNVKPFTPLDGPALQHMSASERRAYLTEYAKQLNAQQDAINRLSVEQYLKARQAYIDLGRNPAAKKAQEQFARAFEKEMRSKIFKEMVNDGMPVAQAKKAATARAADIRSTLAALHEPDMVAGGWLSPLPVRMGLSNVNSAIGASWNGRLGAIDQWARTAMANGYGSSKMNVRLSINGKW</sequence>
<dbReference type="SMART" id="SM00736">
    <property type="entry name" value="CADG"/>
    <property type="match status" value="7"/>
</dbReference>
<dbReference type="Gene3D" id="2.60.40.10">
    <property type="entry name" value="Immunoglobulins"/>
    <property type="match status" value="7"/>
</dbReference>
<dbReference type="Proteomes" id="UP001499959">
    <property type="component" value="Unassembled WGS sequence"/>
</dbReference>
<dbReference type="Pfam" id="PF20148">
    <property type="entry name" value="DUF6531"/>
    <property type="match status" value="1"/>
</dbReference>